<dbReference type="Proteomes" id="UP000092177">
    <property type="component" value="Chromosome 3"/>
</dbReference>
<feature type="compositionally biased region" description="Acidic residues" evidence="1">
    <location>
        <begin position="90"/>
        <end position="101"/>
    </location>
</feature>
<feature type="compositionally biased region" description="Low complexity" evidence="1">
    <location>
        <begin position="117"/>
        <end position="130"/>
    </location>
</feature>
<dbReference type="EMBL" id="LTAN01000003">
    <property type="protein sequence ID" value="OBR11578.1"/>
    <property type="molecule type" value="Genomic_DNA"/>
</dbReference>
<evidence type="ECO:0000313" key="3">
    <source>
        <dbReference type="EMBL" id="OBR11578.1"/>
    </source>
</evidence>
<dbReference type="Proteomes" id="UP000007174">
    <property type="component" value="Unassembled WGS sequence"/>
</dbReference>
<dbReference type="STRING" id="759273.H1VFK5"/>
<keyword evidence="5" id="KW-1185">Reference proteome</keyword>
<evidence type="ECO:0000313" key="2">
    <source>
        <dbReference type="EMBL" id="CCF39008.1"/>
    </source>
</evidence>
<dbReference type="eggNOG" id="ENOG502T4KZ">
    <property type="taxonomic scope" value="Eukaryota"/>
</dbReference>
<dbReference type="RefSeq" id="XP_018160095.1">
    <property type="nucleotide sequence ID" value="XM_018298849.1"/>
</dbReference>
<feature type="region of interest" description="Disordered" evidence="1">
    <location>
        <begin position="64"/>
        <end position="156"/>
    </location>
</feature>
<dbReference type="GeneID" id="28862956"/>
<evidence type="ECO:0000313" key="5">
    <source>
        <dbReference type="Proteomes" id="UP000092177"/>
    </source>
</evidence>
<sequence length="156" mass="16806">MPLSGSPSGSSSGPSNPDTRSLERKIRDDLCILSNTASVPWIQFEVTTLGALAELNNEFAQAWGAQMRKDEEDAMDIDGQGDANGGESNNNDDDDDEDDDQGNINVNIDDDNDNNNDNDAPAAAEAAEAAEAAKRTRTRHIKDKHPNQPVPPFNDP</sequence>
<protein>
    <submittedName>
        <fullName evidence="2">Uncharacterized protein</fullName>
    </submittedName>
</protein>
<dbReference type="HOGENOM" id="CLU_1686445_0_0_1"/>
<evidence type="ECO:0000313" key="4">
    <source>
        <dbReference type="Proteomes" id="UP000007174"/>
    </source>
</evidence>
<accession>H1VFK5</accession>
<name>H1VFK5_COLHI</name>
<dbReference type="KEGG" id="chig:CH63R_03874"/>
<reference evidence="4" key="2">
    <citation type="journal article" date="2012" name="Nat. Genet.">
        <title>Lifestyle transitions in plant pathogenic Colletotrichum fungi deciphered by genome and transcriptome analyses.</title>
        <authorList>
            <person name="O'Connell R.J."/>
            <person name="Thon M.R."/>
            <person name="Hacquard S."/>
            <person name="Amyotte S.G."/>
            <person name="Kleemann J."/>
            <person name="Torres M.F."/>
            <person name="Damm U."/>
            <person name="Buiate E.A."/>
            <person name="Epstein L."/>
            <person name="Alkan N."/>
            <person name="Altmueller J."/>
            <person name="Alvarado-Balderrama L."/>
            <person name="Bauser C.A."/>
            <person name="Becker C."/>
            <person name="Birren B.W."/>
            <person name="Chen Z."/>
            <person name="Choi J."/>
            <person name="Crouch J.A."/>
            <person name="Duvick J.P."/>
            <person name="Farman M.A."/>
            <person name="Gan P."/>
            <person name="Heiman D."/>
            <person name="Henrissat B."/>
            <person name="Howard R.J."/>
            <person name="Kabbage M."/>
            <person name="Koch C."/>
            <person name="Kracher B."/>
            <person name="Kubo Y."/>
            <person name="Law A.D."/>
            <person name="Lebrun M.-H."/>
            <person name="Lee Y.-H."/>
            <person name="Miyara I."/>
            <person name="Moore N."/>
            <person name="Neumann U."/>
            <person name="Nordstroem K."/>
            <person name="Panaccione D.G."/>
            <person name="Panstruga R."/>
            <person name="Place M."/>
            <person name="Proctor R.H."/>
            <person name="Prusky D."/>
            <person name="Rech G."/>
            <person name="Reinhardt R."/>
            <person name="Rollins J.A."/>
            <person name="Rounsley S."/>
            <person name="Schardl C.L."/>
            <person name="Schwartz D.C."/>
            <person name="Shenoy N."/>
            <person name="Shirasu K."/>
            <person name="Sikhakolli U.R."/>
            <person name="Stueber K."/>
            <person name="Sukno S.A."/>
            <person name="Sweigard J.A."/>
            <person name="Takano Y."/>
            <person name="Takahara H."/>
            <person name="Trail F."/>
            <person name="van der Does H.C."/>
            <person name="Voll L.M."/>
            <person name="Will I."/>
            <person name="Young S."/>
            <person name="Zeng Q."/>
            <person name="Zhang J."/>
            <person name="Zhou S."/>
            <person name="Dickman M.B."/>
            <person name="Schulze-Lefert P."/>
            <person name="Ver Loren van Themaat E."/>
            <person name="Ma L.-J."/>
            <person name="Vaillancourt L.J."/>
        </authorList>
    </citation>
    <scope>NUCLEOTIDE SEQUENCE [LARGE SCALE GENOMIC DNA]</scope>
    <source>
        <strain evidence="4">IMI 349063</strain>
    </source>
</reference>
<gene>
    <name evidence="2" type="ORF">CH063_09954</name>
    <name evidence="3" type="ORF">CH63R_03874</name>
</gene>
<feature type="region of interest" description="Disordered" evidence="1">
    <location>
        <begin position="1"/>
        <end position="23"/>
    </location>
</feature>
<reference evidence="2" key="1">
    <citation type="submission" date="2011-12" db="EMBL/GenBank/DDBJ databases">
        <title>The genome sequence of Colletotrichum higginsianum IMI 34906.</title>
        <authorList>
            <person name="Ma L.-J."/>
            <person name="O'Connell R."/>
            <person name="van Themaat E.V.L."/>
            <person name="Stueber K."/>
            <person name="Young S.K."/>
            <person name="Zeng Q."/>
            <person name="Gargeya S."/>
            <person name="Fitzgerald M."/>
            <person name="Haas B."/>
            <person name="Abouelleil A."/>
            <person name="Alvarado L."/>
            <person name="Arachchi H.M."/>
            <person name="Berlin A."/>
            <person name="Chapman S.B."/>
            <person name="Gearin G."/>
            <person name="Goldberg J."/>
            <person name="Griggs A."/>
            <person name="Gujja S."/>
            <person name="Hansen M."/>
            <person name="Heiman D."/>
            <person name="Howarth C."/>
            <person name="Larimer J."/>
            <person name="Lui A."/>
            <person name="MacDonald P.J.P."/>
            <person name="McCowen C."/>
            <person name="Montmayeur A."/>
            <person name="Murphy C."/>
            <person name="Neiman D."/>
            <person name="Pearson M."/>
            <person name="Priest M."/>
            <person name="Roberts A."/>
            <person name="Saif S."/>
            <person name="Shea T."/>
            <person name="Sisk P."/>
            <person name="Stolte C."/>
            <person name="Sykes S."/>
            <person name="Wortman J."/>
            <person name="Nusbaum C."/>
            <person name="Birren B."/>
        </authorList>
    </citation>
    <scope>NUCLEOTIDE SEQUENCE [LARGE SCALE GENOMIC DNA]</scope>
    <source>
        <strain evidence="2">IMI 349063</strain>
    </source>
</reference>
<feature type="compositionally biased region" description="Low complexity" evidence="1">
    <location>
        <begin position="1"/>
        <end position="15"/>
    </location>
</feature>
<dbReference type="VEuPathDB" id="FungiDB:CH63R_03874"/>
<dbReference type="AlphaFoldDB" id="H1VFK5"/>
<proteinExistence type="predicted"/>
<reference evidence="5" key="4">
    <citation type="journal article" date="2017" name="BMC Genomics">
        <title>Gapless genome assembly of Colletotrichum higginsianum reveals chromosome structure and association of transposable elements with secondary metabolite gene clusters.</title>
        <authorList>
            <person name="Dallery J.-F."/>
            <person name="Lapalu N."/>
            <person name="Zampounis A."/>
            <person name="Pigne S."/>
            <person name="Luyten I."/>
            <person name="Amselem J."/>
            <person name="Wittenberg A.H.J."/>
            <person name="Zhou S."/>
            <person name="de Queiroz M.V."/>
            <person name="Robin G.P."/>
            <person name="Auger A."/>
            <person name="Hainaut M."/>
            <person name="Henrissat B."/>
            <person name="Kim K.-T."/>
            <person name="Lee Y.-H."/>
            <person name="Lespinet O."/>
            <person name="Schwartz D.C."/>
            <person name="Thon M.R."/>
            <person name="O'Connell R.J."/>
        </authorList>
    </citation>
    <scope>NUCLEOTIDE SEQUENCE [LARGE SCALE GENOMIC DNA]</scope>
    <source>
        <strain evidence="5">IMI 349063</strain>
    </source>
</reference>
<reference evidence="3" key="3">
    <citation type="submission" date="2016-02" db="EMBL/GenBank/DDBJ databases">
        <title>Resequencing and annotation of the Colletotrichum higginsianum genome.</title>
        <authorList>
            <person name="O'Connell R."/>
            <person name="Zambounis A."/>
            <person name="Thon M."/>
            <person name="Dallery J.-F."/>
        </authorList>
    </citation>
    <scope>NUCLEOTIDE SEQUENCE [LARGE SCALE GENOMIC DNA]</scope>
    <source>
        <strain evidence="3">IMI 349063</strain>
    </source>
</reference>
<evidence type="ECO:0000256" key="1">
    <source>
        <dbReference type="SAM" id="MobiDB-lite"/>
    </source>
</evidence>
<dbReference type="EMBL" id="CACQ02003261">
    <property type="protein sequence ID" value="CCF39008.1"/>
    <property type="molecule type" value="Genomic_DNA"/>
</dbReference>
<organism evidence="2 4">
    <name type="scientific">Colletotrichum higginsianum (strain IMI 349063)</name>
    <name type="common">Crucifer anthracnose fungus</name>
    <dbReference type="NCBI Taxonomy" id="759273"/>
    <lineage>
        <taxon>Eukaryota</taxon>
        <taxon>Fungi</taxon>
        <taxon>Dikarya</taxon>
        <taxon>Ascomycota</taxon>
        <taxon>Pezizomycotina</taxon>
        <taxon>Sordariomycetes</taxon>
        <taxon>Hypocreomycetidae</taxon>
        <taxon>Glomerellales</taxon>
        <taxon>Glomerellaceae</taxon>
        <taxon>Colletotrichum</taxon>
        <taxon>Colletotrichum destructivum species complex</taxon>
    </lineage>
</organism>